<dbReference type="Pfam" id="PF06544">
    <property type="entry name" value="Prp3_C"/>
    <property type="match status" value="1"/>
</dbReference>
<evidence type="ECO:0000256" key="1">
    <source>
        <dbReference type="ARBA" id="ARBA00004123"/>
    </source>
</evidence>
<evidence type="ECO:0000256" key="4">
    <source>
        <dbReference type="ARBA" id="ARBA00023242"/>
    </source>
</evidence>
<feature type="region of interest" description="Disordered" evidence="5">
    <location>
        <begin position="1"/>
        <end position="33"/>
    </location>
</feature>
<protein>
    <submittedName>
        <fullName evidence="8">Uncharacterized protein</fullName>
    </submittedName>
</protein>
<evidence type="ECO:0000313" key="8">
    <source>
        <dbReference type="EMBL" id="CAH0368594.1"/>
    </source>
</evidence>
<evidence type="ECO:0000256" key="3">
    <source>
        <dbReference type="ARBA" id="ARBA00023187"/>
    </source>
</evidence>
<evidence type="ECO:0000313" key="9">
    <source>
        <dbReference type="Proteomes" id="UP000789595"/>
    </source>
</evidence>
<dbReference type="AlphaFoldDB" id="A0A8J2SIG5"/>
<feature type="domain" description="Pre-mRNA-splicing factor 3" evidence="7">
    <location>
        <begin position="175"/>
        <end position="401"/>
    </location>
</feature>
<evidence type="ECO:0000259" key="6">
    <source>
        <dbReference type="Pfam" id="PF06544"/>
    </source>
</evidence>
<comment type="caution">
    <text evidence="8">The sequence shown here is derived from an EMBL/GenBank/DDBJ whole genome shotgun (WGS) entry which is preliminary data.</text>
</comment>
<feature type="compositionally biased region" description="Acidic residues" evidence="5">
    <location>
        <begin position="223"/>
        <end position="240"/>
    </location>
</feature>
<evidence type="ECO:0000256" key="2">
    <source>
        <dbReference type="ARBA" id="ARBA00022664"/>
    </source>
</evidence>
<dbReference type="OrthoDB" id="10264544at2759"/>
<organism evidence="8 9">
    <name type="scientific">Pelagomonas calceolata</name>
    <dbReference type="NCBI Taxonomy" id="35677"/>
    <lineage>
        <taxon>Eukaryota</taxon>
        <taxon>Sar</taxon>
        <taxon>Stramenopiles</taxon>
        <taxon>Ochrophyta</taxon>
        <taxon>Pelagophyceae</taxon>
        <taxon>Pelagomonadales</taxon>
        <taxon>Pelagomonadaceae</taxon>
        <taxon>Pelagomonas</taxon>
    </lineage>
</organism>
<dbReference type="InterPro" id="IPR010541">
    <property type="entry name" value="Prp3_C"/>
</dbReference>
<feature type="domain" description="Small nuclear ribonucleoprotein Prp3 C-terminal" evidence="6">
    <location>
        <begin position="424"/>
        <end position="547"/>
    </location>
</feature>
<sequence length="566" mass="63988">MPSAAKRSREAQDDKPAPKRQRGAATSKASTRRALRAALSRYARVGQTALAAVQRAEVLSRRIEAQTREVEVALAGMMPMGAGGPTASALGPDVTAALTKAKRRLASSQRPAPADLALRLDEKGQHVDASGRVVDDERRVASLLVHERQEDQNKPKKVNPYTKYVPDHDGCDVNDDRVVTKKRASKKDRAFAFVQEGHYVKLGEATRAREQQKHLMNVQKPEELDEQPEDISDLDDEEEDRLPPRSEHYASVPGTEWWDEAFLSPERQAKRNTSVAERMKDDYSKCRLDHNRFHGLIHHPSQVRALGGEKKQPANMPFYLTARDRKRVRRQQRAERERERQDKIQLGLIPPPEPKFKLSNFMKVLGEQAVADPSKLERRVMEQVRGRLTKHEMRNQARKLTPQEKKEKMRRKMAEDTSSGVVVAVFYVASLQSSQHRFKIDVNAQQLGLTGGVLICSAPDLPCALVVVEGGPRAVKRFSALMNRRIDWADTSELQGENYARNWAKEVWKGTTVRRNFAAFKFQECKSSLTARRVLDAKGVAHYWDMVASAHKQGPPPIEEDESDED</sequence>
<dbReference type="EMBL" id="CAKKNE010000002">
    <property type="protein sequence ID" value="CAH0368594.1"/>
    <property type="molecule type" value="Genomic_DNA"/>
</dbReference>
<evidence type="ECO:0000256" key="5">
    <source>
        <dbReference type="SAM" id="MobiDB-lite"/>
    </source>
</evidence>
<dbReference type="Proteomes" id="UP000789595">
    <property type="component" value="Unassembled WGS sequence"/>
</dbReference>
<dbReference type="GO" id="GO:0046540">
    <property type="term" value="C:U4/U6 x U5 tri-snRNP complex"/>
    <property type="evidence" value="ECO:0007669"/>
    <property type="project" value="InterPro"/>
</dbReference>
<reference evidence="8" key="1">
    <citation type="submission" date="2021-11" db="EMBL/GenBank/DDBJ databases">
        <authorList>
            <consortium name="Genoscope - CEA"/>
            <person name="William W."/>
        </authorList>
    </citation>
    <scope>NUCLEOTIDE SEQUENCE</scope>
</reference>
<feature type="compositionally biased region" description="Basic and acidic residues" evidence="5">
    <location>
        <begin position="7"/>
        <end position="17"/>
    </location>
</feature>
<feature type="region of interest" description="Disordered" evidence="5">
    <location>
        <begin position="217"/>
        <end position="250"/>
    </location>
</feature>
<feature type="region of interest" description="Disordered" evidence="5">
    <location>
        <begin position="148"/>
        <end position="169"/>
    </location>
</feature>
<evidence type="ECO:0000259" key="7">
    <source>
        <dbReference type="Pfam" id="PF08572"/>
    </source>
</evidence>
<dbReference type="PANTHER" id="PTHR14212:SF0">
    <property type="entry name" value="U4_U6 SMALL NUCLEAR RIBONUCLEOPROTEIN PRP3"/>
    <property type="match status" value="1"/>
</dbReference>
<dbReference type="GO" id="GO:0000398">
    <property type="term" value="P:mRNA splicing, via spliceosome"/>
    <property type="evidence" value="ECO:0007669"/>
    <property type="project" value="InterPro"/>
</dbReference>
<dbReference type="InterPro" id="IPR027104">
    <property type="entry name" value="Prp3"/>
</dbReference>
<proteinExistence type="predicted"/>
<name>A0A8J2SIG5_9STRA</name>
<comment type="subcellular location">
    <subcellularLocation>
        <location evidence="1">Nucleus</location>
    </subcellularLocation>
</comment>
<keyword evidence="9" id="KW-1185">Reference proteome</keyword>
<accession>A0A8J2SIG5</accession>
<dbReference type="CDD" id="cd24162">
    <property type="entry name" value="Prp3_C"/>
    <property type="match status" value="1"/>
</dbReference>
<keyword evidence="3" id="KW-0508">mRNA splicing</keyword>
<gene>
    <name evidence="8" type="ORF">PECAL_2P16650</name>
</gene>
<keyword evidence="4" id="KW-0539">Nucleus</keyword>
<dbReference type="Pfam" id="PF08572">
    <property type="entry name" value="PRP3"/>
    <property type="match status" value="1"/>
</dbReference>
<dbReference type="PANTHER" id="PTHR14212">
    <property type="entry name" value="U4/U6-ASSOCIATED RNA SPLICING FACTOR-RELATED"/>
    <property type="match status" value="1"/>
</dbReference>
<keyword evidence="2" id="KW-0507">mRNA processing</keyword>
<dbReference type="InterPro" id="IPR013881">
    <property type="entry name" value="Pre-mRNA_splic_Prp3_dom"/>
</dbReference>